<keyword evidence="1" id="KW-0411">Iron-sulfur</keyword>
<dbReference type="InterPro" id="IPR019480">
    <property type="entry name" value="Dihydroorotate_DH_Fe-S-bd"/>
</dbReference>
<evidence type="ECO:0000313" key="4">
    <source>
        <dbReference type="Proteomes" id="UP001305652"/>
    </source>
</evidence>
<sequence length="286" mass="31201">MKWLYRIESAARLADRVYEYWIHAPHVARHARAGQFLIVRLHEKGERIPLTISAARGDAVRVIFMTVGKTTEELATLQAGESIMDVAGPLGRPSEIDNYGTCCVVGGGVGIASTPLIAAELKRAGNHVIGIIGARSADLLILEDEMREICDELYITTDDGSRGVHGFASDVLKRLLEERTIDRVWIIGPAIMMKVTSAVTAPAGVKTYVSLNPIMVDGTGMCGSCRVSVGGETKFACVDGPEFDAHQVDFDNLMQRQRIYTSQEKTAFERFAEHRCRCGEGGGHHG</sequence>
<dbReference type="CDD" id="cd06219">
    <property type="entry name" value="DHOD_e_trans_like1"/>
    <property type="match status" value="1"/>
</dbReference>
<keyword evidence="1" id="KW-0479">Metal-binding</keyword>
<dbReference type="Gene3D" id="2.40.30.10">
    <property type="entry name" value="Translation factors"/>
    <property type="match status" value="1"/>
</dbReference>
<dbReference type="PIRSF" id="PIRSF006816">
    <property type="entry name" value="Cyc3_hyd_g"/>
    <property type="match status" value="1"/>
</dbReference>
<dbReference type="GO" id="GO:0050660">
    <property type="term" value="F:flavin adenine dinucleotide binding"/>
    <property type="evidence" value="ECO:0007669"/>
    <property type="project" value="InterPro"/>
</dbReference>
<dbReference type="GeneID" id="85732276"/>
<feature type="domain" description="FAD-binding FR-type" evidence="2">
    <location>
        <begin position="1"/>
        <end position="96"/>
    </location>
</feature>
<dbReference type="PANTHER" id="PTHR43513">
    <property type="entry name" value="DIHYDROOROTATE DEHYDROGENASE B (NAD(+)), ELECTRON TRANSFER SUBUNIT"/>
    <property type="match status" value="1"/>
</dbReference>
<dbReference type="GO" id="GO:0046872">
    <property type="term" value="F:metal ion binding"/>
    <property type="evidence" value="ECO:0007669"/>
    <property type="project" value="UniProtKB-KW"/>
</dbReference>
<dbReference type="SUPFAM" id="SSF63380">
    <property type="entry name" value="Riboflavin synthase domain-like"/>
    <property type="match status" value="1"/>
</dbReference>
<dbReference type="InterPro" id="IPR012165">
    <property type="entry name" value="Cyt_c3_hydrogenase_gsu"/>
</dbReference>
<feature type="binding site" evidence="1">
    <location>
        <position position="225"/>
    </location>
    <ligand>
        <name>[2Fe-2S] cluster</name>
        <dbReference type="ChEBI" id="CHEBI:190135"/>
    </ligand>
</feature>
<dbReference type="GO" id="GO:0016491">
    <property type="term" value="F:oxidoreductase activity"/>
    <property type="evidence" value="ECO:0007669"/>
    <property type="project" value="InterPro"/>
</dbReference>
<gene>
    <name evidence="3" type="ORF">R6Y96_03925</name>
</gene>
<dbReference type="Pfam" id="PF10418">
    <property type="entry name" value="DHODB_Fe-S_bind"/>
    <property type="match status" value="1"/>
</dbReference>
<keyword evidence="1" id="KW-0001">2Fe-2S</keyword>
<dbReference type="RefSeq" id="WP_318622215.1">
    <property type="nucleotide sequence ID" value="NZ_CP137642.1"/>
</dbReference>
<dbReference type="Proteomes" id="UP001305652">
    <property type="component" value="Chromosome"/>
</dbReference>
<dbReference type="InterPro" id="IPR039261">
    <property type="entry name" value="FNR_nucleotide-bd"/>
</dbReference>
<keyword evidence="4" id="KW-1185">Reference proteome</keyword>
<dbReference type="AlphaFoldDB" id="A0AAX4FX79"/>
<reference evidence="3 4" key="1">
    <citation type="submission" date="2023-10" db="EMBL/GenBank/DDBJ databases">
        <title>The complete genome sequence of Methanoculleus receptaculi DSM 18860.</title>
        <authorList>
            <person name="Lai S.-J."/>
            <person name="You Y.-T."/>
            <person name="Chen S.-C."/>
        </authorList>
    </citation>
    <scope>NUCLEOTIDE SEQUENCE [LARGE SCALE GENOMIC DNA]</scope>
    <source>
        <strain evidence="3 4">DSM 18860</strain>
    </source>
</reference>
<dbReference type="NCBIfam" id="NF004862">
    <property type="entry name" value="PRK06222.1"/>
    <property type="match status" value="1"/>
</dbReference>
<dbReference type="PANTHER" id="PTHR43513:SF3">
    <property type="entry name" value="DIHYDROOROTATE DEHYDROGENASE B (NAD(+)), ELECTRON TRANSFER SUBUNIT-RELATED"/>
    <property type="match status" value="1"/>
</dbReference>
<dbReference type="GO" id="GO:0006221">
    <property type="term" value="P:pyrimidine nucleotide biosynthetic process"/>
    <property type="evidence" value="ECO:0007669"/>
    <property type="project" value="InterPro"/>
</dbReference>
<evidence type="ECO:0000313" key="3">
    <source>
        <dbReference type="EMBL" id="WOX58395.1"/>
    </source>
</evidence>
<evidence type="ECO:0000256" key="1">
    <source>
        <dbReference type="PIRSR" id="PIRSR006816-2"/>
    </source>
</evidence>
<evidence type="ECO:0000259" key="2">
    <source>
        <dbReference type="PROSITE" id="PS51384"/>
    </source>
</evidence>
<comment type="cofactor">
    <cofactor evidence="1">
        <name>[2Fe-2S] cluster</name>
        <dbReference type="ChEBI" id="CHEBI:190135"/>
    </cofactor>
    <text evidence="1">Binds 1 [2Fe-2S] cluster per subunit.</text>
</comment>
<dbReference type="GO" id="GO:0051537">
    <property type="term" value="F:2 iron, 2 sulfur cluster binding"/>
    <property type="evidence" value="ECO:0007669"/>
    <property type="project" value="UniProtKB-KW"/>
</dbReference>
<feature type="binding site" evidence="1">
    <location>
        <position position="237"/>
    </location>
    <ligand>
        <name>[2Fe-2S] cluster</name>
        <dbReference type="ChEBI" id="CHEBI:190135"/>
    </ligand>
</feature>
<name>A0AAX4FX79_9EURY</name>
<dbReference type="EMBL" id="CP137642">
    <property type="protein sequence ID" value="WOX58395.1"/>
    <property type="molecule type" value="Genomic_DNA"/>
</dbReference>
<protein>
    <submittedName>
        <fullName evidence="3">Sulfide/dihydroorotate dehydrogenase-like FAD/NAD-binding protein</fullName>
    </submittedName>
</protein>
<organism evidence="3 4">
    <name type="scientific">Methanoculleus receptaculi</name>
    <dbReference type="NCBI Taxonomy" id="394967"/>
    <lineage>
        <taxon>Archaea</taxon>
        <taxon>Methanobacteriati</taxon>
        <taxon>Methanobacteriota</taxon>
        <taxon>Stenosarchaea group</taxon>
        <taxon>Methanomicrobia</taxon>
        <taxon>Methanomicrobiales</taxon>
        <taxon>Methanomicrobiaceae</taxon>
        <taxon>Methanoculleus</taxon>
    </lineage>
</organism>
<dbReference type="KEGG" id="mrc:R6Y96_03925"/>
<feature type="binding site" evidence="1">
    <location>
        <position position="222"/>
    </location>
    <ligand>
        <name>[2Fe-2S] cluster</name>
        <dbReference type="ChEBI" id="CHEBI:190135"/>
    </ligand>
</feature>
<dbReference type="InterPro" id="IPR017927">
    <property type="entry name" value="FAD-bd_FR_type"/>
</dbReference>
<dbReference type="Gene3D" id="3.40.50.80">
    <property type="entry name" value="Nucleotide-binding domain of ferredoxin-NADP reductase (FNR) module"/>
    <property type="match status" value="1"/>
</dbReference>
<dbReference type="PROSITE" id="PS51384">
    <property type="entry name" value="FAD_FR"/>
    <property type="match status" value="1"/>
</dbReference>
<keyword evidence="1" id="KW-0408">Iron</keyword>
<proteinExistence type="predicted"/>
<accession>A0AAX4FX79</accession>
<dbReference type="SUPFAM" id="SSF52343">
    <property type="entry name" value="Ferredoxin reductase-like, C-terminal NADP-linked domain"/>
    <property type="match status" value="1"/>
</dbReference>
<dbReference type="InterPro" id="IPR017938">
    <property type="entry name" value="Riboflavin_synthase-like_b-brl"/>
</dbReference>
<dbReference type="InterPro" id="IPR050353">
    <property type="entry name" value="PyrK_electron_transfer"/>
</dbReference>